<protein>
    <submittedName>
        <fullName evidence="1">Uncharacterized protein</fullName>
    </submittedName>
</protein>
<dbReference type="Proteomes" id="UP000004994">
    <property type="component" value="Chromosome 8"/>
</dbReference>
<dbReference type="Gramene" id="Solyc08g066130.1.1">
    <property type="protein sequence ID" value="Solyc08g066130.1.1.1"/>
    <property type="gene ID" value="Solyc08g066130.1"/>
</dbReference>
<reference evidence="1" key="2">
    <citation type="submission" date="2019-01" db="UniProtKB">
        <authorList>
            <consortium name="EnsemblPlants"/>
        </authorList>
    </citation>
    <scope>IDENTIFICATION</scope>
    <source>
        <strain evidence="1">cv. Heinz 1706</strain>
    </source>
</reference>
<evidence type="ECO:0000313" key="2">
    <source>
        <dbReference type="Proteomes" id="UP000004994"/>
    </source>
</evidence>
<evidence type="ECO:0000313" key="1">
    <source>
        <dbReference type="EnsemblPlants" id="Solyc08g066130.1.1.1"/>
    </source>
</evidence>
<keyword evidence="2" id="KW-1185">Reference proteome</keyword>
<sequence>MLFTFFPPAPIIRFIFSGLTFITWMSGAYFDSSLEGGGEHFDISARMCFRPSFACKRACFMIGSVIPPTFMSI</sequence>
<accession>A0A3Q7HNF4</accession>
<organism evidence="1">
    <name type="scientific">Solanum lycopersicum</name>
    <name type="common">Tomato</name>
    <name type="synonym">Lycopersicon esculentum</name>
    <dbReference type="NCBI Taxonomy" id="4081"/>
    <lineage>
        <taxon>Eukaryota</taxon>
        <taxon>Viridiplantae</taxon>
        <taxon>Streptophyta</taxon>
        <taxon>Embryophyta</taxon>
        <taxon>Tracheophyta</taxon>
        <taxon>Spermatophyta</taxon>
        <taxon>Magnoliopsida</taxon>
        <taxon>eudicotyledons</taxon>
        <taxon>Gunneridae</taxon>
        <taxon>Pentapetalae</taxon>
        <taxon>asterids</taxon>
        <taxon>lamiids</taxon>
        <taxon>Solanales</taxon>
        <taxon>Solanaceae</taxon>
        <taxon>Solanoideae</taxon>
        <taxon>Solaneae</taxon>
        <taxon>Solanum</taxon>
        <taxon>Solanum subgen. Lycopersicon</taxon>
    </lineage>
</organism>
<proteinExistence type="predicted"/>
<dbReference type="InParanoid" id="A0A3Q7HNF4"/>
<reference evidence="1" key="1">
    <citation type="journal article" date="2012" name="Nature">
        <title>The tomato genome sequence provides insights into fleshy fruit evolution.</title>
        <authorList>
            <consortium name="Tomato Genome Consortium"/>
        </authorList>
    </citation>
    <scope>NUCLEOTIDE SEQUENCE [LARGE SCALE GENOMIC DNA]</scope>
    <source>
        <strain evidence="1">cv. Heinz 1706</strain>
    </source>
</reference>
<dbReference type="PaxDb" id="4081-Solyc08g066130.1.1"/>
<name>A0A3Q7HNF4_SOLLC</name>
<dbReference type="EnsemblPlants" id="Solyc08g066130.1.1">
    <property type="protein sequence ID" value="Solyc08g066130.1.1.1"/>
    <property type="gene ID" value="Solyc08g066130.1"/>
</dbReference>
<dbReference type="AlphaFoldDB" id="A0A3Q7HNF4"/>